<organism evidence="2 3">
    <name type="scientific">Hericium alpestre</name>
    <dbReference type="NCBI Taxonomy" id="135208"/>
    <lineage>
        <taxon>Eukaryota</taxon>
        <taxon>Fungi</taxon>
        <taxon>Dikarya</taxon>
        <taxon>Basidiomycota</taxon>
        <taxon>Agaricomycotina</taxon>
        <taxon>Agaricomycetes</taxon>
        <taxon>Russulales</taxon>
        <taxon>Hericiaceae</taxon>
        <taxon>Hericium</taxon>
    </lineage>
</organism>
<evidence type="ECO:0000313" key="3">
    <source>
        <dbReference type="Proteomes" id="UP000298061"/>
    </source>
</evidence>
<dbReference type="Proteomes" id="UP000298061">
    <property type="component" value="Unassembled WGS sequence"/>
</dbReference>
<reference evidence="2 3" key="1">
    <citation type="submission" date="2019-02" db="EMBL/GenBank/DDBJ databases">
        <title>Genome sequencing of the rare red list fungi Hericium alpestre (H. flagellum).</title>
        <authorList>
            <person name="Buettner E."/>
            <person name="Kellner H."/>
        </authorList>
    </citation>
    <scope>NUCLEOTIDE SEQUENCE [LARGE SCALE GENOMIC DNA]</scope>
    <source>
        <strain evidence="2 3">DSM 108284</strain>
    </source>
</reference>
<keyword evidence="3" id="KW-1185">Reference proteome</keyword>
<dbReference type="EMBL" id="SFCI01003210">
    <property type="protein sequence ID" value="TFY73174.1"/>
    <property type="molecule type" value="Genomic_DNA"/>
</dbReference>
<comment type="caution">
    <text evidence="2">The sequence shown here is derived from an EMBL/GenBank/DDBJ whole genome shotgun (WGS) entry which is preliminary data.</text>
</comment>
<dbReference type="OrthoDB" id="442921at2759"/>
<protein>
    <recommendedName>
        <fullName evidence="4">Ubiquitin-like domain-containing protein</fullName>
    </recommendedName>
</protein>
<feature type="region of interest" description="Disordered" evidence="1">
    <location>
        <begin position="224"/>
        <end position="269"/>
    </location>
</feature>
<feature type="non-terminal residue" evidence="2">
    <location>
        <position position="426"/>
    </location>
</feature>
<evidence type="ECO:0000313" key="2">
    <source>
        <dbReference type="EMBL" id="TFY73174.1"/>
    </source>
</evidence>
<sequence>MPKASSSTSRAGKFEPFTIKHLARTILEVWQAAVALVHKHFALLRYKPLCFQTTQVDIAAGNAVELTDDAWEGIIDSITSVEVLKAEEGENSESFGLPSPYRCMEESKTRSECLPSPSPPPGDPLPDGTDATFRLHGPIDKPAWVEPYVAFRVRGYMAGSTDVIVKARPTDKWDRLVKDWCSVNHFTDAHTLYVVLKGSSKPLEEEIGLEHEDTFDGRLVELHKQQNRPEPAAKRADSESQYESETETPSEHLPSPSPPPPDPTGGRIATFSVWAPVDGTNSVTVKAKPSNTWARLVKAWCWTNHYKRGDSLRISQDGCNLQRHAKIGWDRHFADETQEIVLLPEQKGGKPVIYIWTPQSKIVSVDLQLSPQWRFSAVYPVASLEPEKIRPATVGESVRWEVQTCSDGNLVDMKTGLEVNSLFWEA</sequence>
<gene>
    <name evidence="2" type="ORF">EWM64_g10838</name>
</gene>
<feature type="region of interest" description="Disordered" evidence="1">
    <location>
        <begin position="108"/>
        <end position="128"/>
    </location>
</feature>
<name>A0A4Y9ZFE3_9AGAM</name>
<evidence type="ECO:0000256" key="1">
    <source>
        <dbReference type="SAM" id="MobiDB-lite"/>
    </source>
</evidence>
<proteinExistence type="predicted"/>
<evidence type="ECO:0008006" key="4">
    <source>
        <dbReference type="Google" id="ProtNLM"/>
    </source>
</evidence>
<dbReference type="AlphaFoldDB" id="A0A4Y9ZFE3"/>
<accession>A0A4Y9ZFE3</accession>